<evidence type="ECO:0000313" key="3">
    <source>
        <dbReference type="EMBL" id="TCO73648.1"/>
    </source>
</evidence>
<evidence type="ECO:0000313" key="4">
    <source>
        <dbReference type="Proteomes" id="UP000294919"/>
    </source>
</evidence>
<dbReference type="InterPro" id="IPR002376">
    <property type="entry name" value="Formyl_transf_N"/>
</dbReference>
<keyword evidence="3" id="KW-0808">Transferase</keyword>
<dbReference type="PANTHER" id="PTHR11138">
    <property type="entry name" value="METHIONYL-TRNA FORMYLTRANSFERASE"/>
    <property type="match status" value="1"/>
</dbReference>
<dbReference type="OrthoDB" id="9802815at2"/>
<dbReference type="Proteomes" id="UP000294919">
    <property type="component" value="Unassembled WGS sequence"/>
</dbReference>
<accession>A0A4R2KTZ3</accession>
<protein>
    <submittedName>
        <fullName evidence="3">Methionyl-tRNA formyltransferase</fullName>
    </submittedName>
</protein>
<dbReference type="CDD" id="cd08702">
    <property type="entry name" value="Arna_FMT_C"/>
    <property type="match status" value="1"/>
</dbReference>
<dbReference type="PANTHER" id="PTHR11138:SF5">
    <property type="entry name" value="METHIONYL-TRNA FORMYLTRANSFERASE, MITOCHONDRIAL"/>
    <property type="match status" value="1"/>
</dbReference>
<sequence length="294" mass="34225">MKILFIGTVKSSKILLEKLISMNENIVGVLTKKESKFNADFYDIAQVCKRNNIDYKYIDNINEKESLEYIKQKDTDVIYCFGLSQIIGKEIIEIPNKGVIGFHPAHLPKNRGRHPVIWALALGLKETASTFFFINEGMDTGDILSQETIKIDYTDDANSLYEKIMDIAKDQVEVFTKQLKENAYYRIKQNHKETNYWRKRNKWDGVIDWRMSSRSIYNLVRALTKPYVGAHFVHNKRDIKVWKVEEVEQIGFENIEPGKVLKVYSKNSFLIKASDHLIKVLDCEDVLLKEGDYL</sequence>
<dbReference type="SUPFAM" id="SSF53328">
    <property type="entry name" value="Formyltransferase"/>
    <property type="match status" value="1"/>
</dbReference>
<keyword evidence="4" id="KW-1185">Reference proteome</keyword>
<comment type="caution">
    <text evidence="3">The sequence shown here is derived from an EMBL/GenBank/DDBJ whole genome shotgun (WGS) entry which is preliminary data.</text>
</comment>
<dbReference type="Pfam" id="PF00551">
    <property type="entry name" value="Formyl_trans_N"/>
    <property type="match status" value="1"/>
</dbReference>
<dbReference type="Pfam" id="PF02911">
    <property type="entry name" value="Formyl_trans_C"/>
    <property type="match status" value="1"/>
</dbReference>
<gene>
    <name evidence="3" type="ORF">EV214_11537</name>
</gene>
<organism evidence="3 4">
    <name type="scientific">Marinisporobacter balticus</name>
    <dbReference type="NCBI Taxonomy" id="2018667"/>
    <lineage>
        <taxon>Bacteria</taxon>
        <taxon>Bacillati</taxon>
        <taxon>Bacillota</taxon>
        <taxon>Clostridia</taxon>
        <taxon>Peptostreptococcales</taxon>
        <taxon>Thermotaleaceae</taxon>
        <taxon>Marinisporobacter</taxon>
    </lineage>
</organism>
<dbReference type="AlphaFoldDB" id="A0A4R2KTZ3"/>
<dbReference type="GO" id="GO:0004479">
    <property type="term" value="F:methionyl-tRNA formyltransferase activity"/>
    <property type="evidence" value="ECO:0007669"/>
    <property type="project" value="TreeGrafter"/>
</dbReference>
<dbReference type="Gene3D" id="3.40.50.12230">
    <property type="match status" value="1"/>
</dbReference>
<dbReference type="RefSeq" id="WP_132245818.1">
    <property type="nucleotide sequence ID" value="NZ_SLWV01000015.1"/>
</dbReference>
<name>A0A4R2KTZ3_9FIRM</name>
<evidence type="ECO:0000259" key="2">
    <source>
        <dbReference type="Pfam" id="PF02911"/>
    </source>
</evidence>
<dbReference type="EMBL" id="SLWV01000015">
    <property type="protein sequence ID" value="TCO73648.1"/>
    <property type="molecule type" value="Genomic_DNA"/>
</dbReference>
<feature type="domain" description="Formyl transferase N-terminal" evidence="1">
    <location>
        <begin position="1"/>
        <end position="169"/>
    </location>
</feature>
<dbReference type="InterPro" id="IPR036477">
    <property type="entry name" value="Formyl_transf_N_sf"/>
</dbReference>
<dbReference type="SUPFAM" id="SSF50486">
    <property type="entry name" value="FMT C-terminal domain-like"/>
    <property type="match status" value="1"/>
</dbReference>
<dbReference type="InterPro" id="IPR011034">
    <property type="entry name" value="Formyl_transferase-like_C_sf"/>
</dbReference>
<dbReference type="InterPro" id="IPR005793">
    <property type="entry name" value="Formyl_trans_C"/>
</dbReference>
<dbReference type="GO" id="GO:0005829">
    <property type="term" value="C:cytosol"/>
    <property type="evidence" value="ECO:0007669"/>
    <property type="project" value="TreeGrafter"/>
</dbReference>
<reference evidence="3 4" key="1">
    <citation type="submission" date="2019-03" db="EMBL/GenBank/DDBJ databases">
        <title>Genomic Encyclopedia of Type Strains, Phase IV (KMG-IV): sequencing the most valuable type-strain genomes for metagenomic binning, comparative biology and taxonomic classification.</title>
        <authorList>
            <person name="Goeker M."/>
        </authorList>
    </citation>
    <scope>NUCLEOTIDE SEQUENCE [LARGE SCALE GENOMIC DNA]</scope>
    <source>
        <strain evidence="3 4">DSM 102940</strain>
    </source>
</reference>
<proteinExistence type="predicted"/>
<dbReference type="CDD" id="cd08651">
    <property type="entry name" value="FMT_core_like_4"/>
    <property type="match status" value="1"/>
</dbReference>
<feature type="domain" description="Formyl transferase C-terminal" evidence="2">
    <location>
        <begin position="202"/>
        <end position="282"/>
    </location>
</feature>
<evidence type="ECO:0000259" key="1">
    <source>
        <dbReference type="Pfam" id="PF00551"/>
    </source>
</evidence>